<accession>A0A421BX87</accession>
<protein>
    <submittedName>
        <fullName evidence="3">META domain-containing protein</fullName>
    </submittedName>
</protein>
<feature type="domain" description="DUF306" evidence="2">
    <location>
        <begin position="33"/>
        <end position="133"/>
    </location>
</feature>
<comment type="caution">
    <text evidence="3">The sequence shown here is derived from an EMBL/GenBank/DDBJ whole genome shotgun (WGS) entry which is preliminary data.</text>
</comment>
<name>A0A421BX87_9RHOB</name>
<dbReference type="EMBL" id="RCHI01000001">
    <property type="protein sequence ID" value="RLL72889.1"/>
    <property type="molecule type" value="Genomic_DNA"/>
</dbReference>
<dbReference type="PANTHER" id="PTHR35535">
    <property type="entry name" value="HEAT SHOCK PROTEIN HSLJ"/>
    <property type="match status" value="1"/>
</dbReference>
<keyword evidence="1" id="KW-0732">Signal</keyword>
<dbReference type="PROSITE" id="PS51257">
    <property type="entry name" value="PROKAR_LIPOPROTEIN"/>
    <property type="match status" value="1"/>
</dbReference>
<sequence length="136" mass="14148">MRRLMLTALACLALAACKDEAAADPLELLGMGVEWHVTEIAGTAVPEGVSVTLARPEDGMIAGTSGCNRYSGRVSTHDGKLEIGALAGTRMACLGPAEEVERAFHSTIGRAKDAQMAGDVLELTDAAGKVLIRAQK</sequence>
<evidence type="ECO:0000259" key="2">
    <source>
        <dbReference type="Pfam" id="PF03724"/>
    </source>
</evidence>
<evidence type="ECO:0000313" key="4">
    <source>
        <dbReference type="Proteomes" id="UP000279673"/>
    </source>
</evidence>
<dbReference type="AlphaFoldDB" id="A0A421BX87"/>
<proteinExistence type="predicted"/>
<feature type="signal peptide" evidence="1">
    <location>
        <begin position="1"/>
        <end position="21"/>
    </location>
</feature>
<reference evidence="3 4" key="1">
    <citation type="submission" date="2018-10" db="EMBL/GenBank/DDBJ databases">
        <title>Rhodobacter sp . BO-81.</title>
        <authorList>
            <person name="Im W.T."/>
        </authorList>
    </citation>
    <scope>NUCLEOTIDE SEQUENCE [LARGE SCALE GENOMIC DNA]</scope>
    <source>
        <strain evidence="3 4">BO-81</strain>
    </source>
</reference>
<keyword evidence="4" id="KW-1185">Reference proteome</keyword>
<dbReference type="InterPro" id="IPR005184">
    <property type="entry name" value="DUF306_Meta_HslJ"/>
</dbReference>
<feature type="chain" id="PRO_5019161090" evidence="1">
    <location>
        <begin position="22"/>
        <end position="136"/>
    </location>
</feature>
<dbReference type="Pfam" id="PF03724">
    <property type="entry name" value="META"/>
    <property type="match status" value="1"/>
</dbReference>
<evidence type="ECO:0000256" key="1">
    <source>
        <dbReference type="SAM" id="SignalP"/>
    </source>
</evidence>
<dbReference type="RefSeq" id="WP_121530254.1">
    <property type="nucleotide sequence ID" value="NZ_RCHI01000001.1"/>
</dbReference>
<organism evidence="3 4">
    <name type="scientific">Paenirhodobacter hankyongi</name>
    <dbReference type="NCBI Taxonomy" id="2294033"/>
    <lineage>
        <taxon>Bacteria</taxon>
        <taxon>Pseudomonadati</taxon>
        <taxon>Pseudomonadota</taxon>
        <taxon>Alphaproteobacteria</taxon>
        <taxon>Rhodobacterales</taxon>
        <taxon>Rhodobacter group</taxon>
        <taxon>Paenirhodobacter</taxon>
    </lineage>
</organism>
<evidence type="ECO:0000313" key="3">
    <source>
        <dbReference type="EMBL" id="RLL72889.1"/>
    </source>
</evidence>
<dbReference type="Gene3D" id="2.40.128.270">
    <property type="match status" value="1"/>
</dbReference>
<dbReference type="PANTHER" id="PTHR35535:SF2">
    <property type="entry name" value="DUF306 DOMAIN-CONTAINING PROTEIN"/>
    <property type="match status" value="1"/>
</dbReference>
<dbReference type="InterPro" id="IPR053147">
    <property type="entry name" value="Hsp_HslJ-like"/>
</dbReference>
<dbReference type="InterPro" id="IPR038670">
    <property type="entry name" value="HslJ-like_sf"/>
</dbReference>
<dbReference type="Proteomes" id="UP000279673">
    <property type="component" value="Unassembled WGS sequence"/>
</dbReference>
<gene>
    <name evidence="3" type="ORF">DYS74_00765</name>
</gene>